<dbReference type="Gene3D" id="3.40.50.200">
    <property type="entry name" value="Peptidase S8/S53 domain"/>
    <property type="match status" value="2"/>
</dbReference>
<comment type="caution">
    <text evidence="7">The sequence shown here is derived from an EMBL/GenBank/DDBJ whole genome shotgun (WGS) entry which is preliminary data.</text>
</comment>
<keyword evidence="3" id="KW-0720">Serine protease</keyword>
<dbReference type="InterPro" id="IPR000209">
    <property type="entry name" value="Peptidase_S8/S53_dom"/>
</dbReference>
<evidence type="ECO:0000256" key="4">
    <source>
        <dbReference type="SAM" id="SignalP"/>
    </source>
</evidence>
<dbReference type="EMBL" id="JASJOS010000006">
    <property type="protein sequence ID" value="MDJ1482040.1"/>
    <property type="molecule type" value="Genomic_DNA"/>
</dbReference>
<keyword evidence="2" id="KW-0378">Hydrolase</keyword>
<feature type="domain" description="Peptidase S8/S53" evidence="5">
    <location>
        <begin position="237"/>
        <end position="611"/>
    </location>
</feature>
<keyword evidence="4" id="KW-0732">Signal</keyword>
<organism evidence="7 8">
    <name type="scientific">Xanthocytophaga flava</name>
    <dbReference type="NCBI Taxonomy" id="3048013"/>
    <lineage>
        <taxon>Bacteria</taxon>
        <taxon>Pseudomonadati</taxon>
        <taxon>Bacteroidota</taxon>
        <taxon>Cytophagia</taxon>
        <taxon>Cytophagales</taxon>
        <taxon>Rhodocytophagaceae</taxon>
        <taxon>Xanthocytophaga</taxon>
    </lineage>
</organism>
<evidence type="ECO:0000256" key="1">
    <source>
        <dbReference type="ARBA" id="ARBA00022670"/>
    </source>
</evidence>
<dbReference type="Pfam" id="PF18962">
    <property type="entry name" value="Por_Secre_tail"/>
    <property type="match status" value="1"/>
</dbReference>
<dbReference type="GO" id="GO:0004252">
    <property type="term" value="F:serine-type endopeptidase activity"/>
    <property type="evidence" value="ECO:0007669"/>
    <property type="project" value="InterPro"/>
</dbReference>
<evidence type="ECO:0000313" key="7">
    <source>
        <dbReference type="EMBL" id="MDJ1482040.1"/>
    </source>
</evidence>
<proteinExistence type="predicted"/>
<dbReference type="InterPro" id="IPR026444">
    <property type="entry name" value="Secre_tail"/>
</dbReference>
<dbReference type="CDD" id="cd05562">
    <property type="entry name" value="Peptidases_S53_like"/>
    <property type="match status" value="1"/>
</dbReference>
<dbReference type="SUPFAM" id="SSF52743">
    <property type="entry name" value="Subtilisin-like"/>
    <property type="match status" value="1"/>
</dbReference>
<sequence length="815" mass="86850">MKHRLLNRFAFFCLALVGLLTPSVLSAQIVGNPTLQTPVKTNIKPVKTKVTSDLLELEQSYSSSARKSSARTSIPSNEQLLQVVDNKVVVDITVKGDAAALKSILESKGMIIKGMFGRVISGLLPISAISEMQQISSVQFVMPAYKPWKNVGLATSQADSAMRSTLAKKTYGVDGLGVKIGVLSDSYNNLKGAAQGVLTGDLPGPGNPYNHTKPVQVLSDMTSGGSDEGRAMIELIHDVAPGSELAFHTAFNGQADFAQGIIRLANSGCKVITDDVIYYAEPFFQDGIIAQAVDIVAAQGVSYFSSAGNQGRASYESDFRNTGESPLGSDLGEAHNFGAYTNPARYYQPIFIPKGGTYLCSFQWDDSFYSASGVGAESDMDIYLLNAQGTIIAGAASDNIASGNPVEVFSYFNNPLNTTTTETFYLYIVKYAGPDPNRLKYVNFGDGAFYLTTPEIPGILSSTLVGHANASGAVAVGASAYYNTPAFGVNPPYINSFSSLGGTPTFFDTDGNRIGYVVRNKPEITAVDGTNTTFFTEDIAQDSDTLPNFFGTSAAAPHAAAVAALMIEASRSPQGLTPEHIAGTIAYTAVDMDDPNSTGFDEGFDYRTGHGLINAQAAIATVALVPNYVSSLGFAAVCSEAPDSSRRWRINNPNGFNVRVDWSVYQTNQKGSVIAPPGYSYFTTTTVAGSNTTTISWKDGAGVVKFNSKASTSAACGAARESSEILANKADAFEILTAYPNPSDGKFNLLFLGSDQAKVSVKMYDVKGQQVYTHQYTPEVNNSLLPVDTSRLPNGLYLMQVAQGEKRQTLKIVKQ</sequence>
<keyword evidence="1" id="KW-0645">Protease</keyword>
<feature type="signal peptide" evidence="4">
    <location>
        <begin position="1"/>
        <end position="27"/>
    </location>
</feature>
<gene>
    <name evidence="7" type="ORF">QNI16_16175</name>
</gene>
<evidence type="ECO:0000259" key="6">
    <source>
        <dbReference type="Pfam" id="PF18962"/>
    </source>
</evidence>
<dbReference type="RefSeq" id="WP_313980636.1">
    <property type="nucleotide sequence ID" value="NZ_JASJOS010000006.1"/>
</dbReference>
<dbReference type="InterPro" id="IPR023828">
    <property type="entry name" value="Peptidase_S8_Ser-AS"/>
</dbReference>
<feature type="domain" description="Secretion system C-terminal sorting" evidence="6">
    <location>
        <begin position="739"/>
        <end position="813"/>
    </location>
</feature>
<evidence type="ECO:0000256" key="2">
    <source>
        <dbReference type="ARBA" id="ARBA00022801"/>
    </source>
</evidence>
<dbReference type="InterPro" id="IPR034075">
    <property type="entry name" value="Glr3161-like_dom"/>
</dbReference>
<dbReference type="Proteomes" id="UP001241110">
    <property type="component" value="Unassembled WGS sequence"/>
</dbReference>
<dbReference type="Pfam" id="PF00082">
    <property type="entry name" value="Peptidase_S8"/>
    <property type="match status" value="1"/>
</dbReference>
<name>A0AAE3QN12_9BACT</name>
<evidence type="ECO:0000256" key="3">
    <source>
        <dbReference type="ARBA" id="ARBA00022825"/>
    </source>
</evidence>
<feature type="chain" id="PRO_5042246111" evidence="4">
    <location>
        <begin position="28"/>
        <end position="815"/>
    </location>
</feature>
<dbReference type="NCBIfam" id="TIGR04183">
    <property type="entry name" value="Por_Secre_tail"/>
    <property type="match status" value="1"/>
</dbReference>
<dbReference type="AlphaFoldDB" id="A0AAE3QN12"/>
<accession>A0AAE3QN12</accession>
<dbReference type="PROSITE" id="PS00138">
    <property type="entry name" value="SUBTILASE_SER"/>
    <property type="match status" value="1"/>
</dbReference>
<dbReference type="InterPro" id="IPR036852">
    <property type="entry name" value="Peptidase_S8/S53_dom_sf"/>
</dbReference>
<protein>
    <submittedName>
        <fullName evidence="7">T9SS type A sorting domain-containing protein</fullName>
    </submittedName>
</protein>
<evidence type="ECO:0000313" key="8">
    <source>
        <dbReference type="Proteomes" id="UP001241110"/>
    </source>
</evidence>
<reference evidence="7" key="1">
    <citation type="submission" date="2023-05" db="EMBL/GenBank/DDBJ databases">
        <authorList>
            <person name="Zhang X."/>
        </authorList>
    </citation>
    <scope>NUCLEOTIDE SEQUENCE</scope>
    <source>
        <strain evidence="7">YF14B1</strain>
    </source>
</reference>
<dbReference type="GO" id="GO:0006508">
    <property type="term" value="P:proteolysis"/>
    <property type="evidence" value="ECO:0007669"/>
    <property type="project" value="UniProtKB-KW"/>
</dbReference>
<evidence type="ECO:0000259" key="5">
    <source>
        <dbReference type="Pfam" id="PF00082"/>
    </source>
</evidence>